<feature type="transmembrane region" description="Helical" evidence="1">
    <location>
        <begin position="44"/>
        <end position="61"/>
    </location>
</feature>
<keyword evidence="1" id="KW-0472">Membrane</keyword>
<organism evidence="2 4">
    <name type="scientific">Flagellimonas pelagia</name>
    <dbReference type="NCBI Taxonomy" id="2306998"/>
    <lineage>
        <taxon>Bacteria</taxon>
        <taxon>Pseudomonadati</taxon>
        <taxon>Bacteroidota</taxon>
        <taxon>Flavobacteriia</taxon>
        <taxon>Flavobacteriales</taxon>
        <taxon>Flavobacteriaceae</taxon>
        <taxon>Flagellimonas</taxon>
    </lineage>
</organism>
<sequence>MTTGISLLIFIAFYLLYSTSKKMAAISSFGVETWLSEHAKTSKYTGLALLTLSLGLSCFYWGMGSGAFTFFIILMTVASLVILLAPLRLLTYSSLACTLVLSLLFETILF</sequence>
<evidence type="ECO:0000313" key="2">
    <source>
        <dbReference type="EMBL" id="RIV46909.1"/>
    </source>
</evidence>
<dbReference type="OrthoDB" id="839906at2"/>
<evidence type="ECO:0000313" key="3">
    <source>
        <dbReference type="EMBL" id="TXJ99798.1"/>
    </source>
</evidence>
<dbReference type="RefSeq" id="WP_119646049.1">
    <property type="nucleotide sequence ID" value="NZ_QXFI01000009.1"/>
</dbReference>
<evidence type="ECO:0008006" key="6">
    <source>
        <dbReference type="Google" id="ProtNLM"/>
    </source>
</evidence>
<dbReference type="EMBL" id="QXFI01000009">
    <property type="protein sequence ID" value="RIV46909.1"/>
    <property type="molecule type" value="Genomic_DNA"/>
</dbReference>
<evidence type="ECO:0000256" key="1">
    <source>
        <dbReference type="SAM" id="Phobius"/>
    </source>
</evidence>
<dbReference type="Proteomes" id="UP000321621">
    <property type="component" value="Unassembled WGS sequence"/>
</dbReference>
<dbReference type="AlphaFoldDB" id="A0A3A1NL53"/>
<accession>A0A3A1NL53</accession>
<keyword evidence="1" id="KW-0812">Transmembrane</keyword>
<feature type="transmembrane region" description="Helical" evidence="1">
    <location>
        <begin position="68"/>
        <end position="85"/>
    </location>
</feature>
<reference evidence="2 4" key="1">
    <citation type="submission" date="2018-08" db="EMBL/GenBank/DDBJ databases">
        <title>Proposal of Muricauda 72 sp.nov. and Muricauda NH166 sp.nov., isolated from seawater.</title>
        <authorList>
            <person name="Cheng H."/>
            <person name="Wu Y.-H."/>
            <person name="Guo L.-L."/>
            <person name="Xu X.-W."/>
        </authorList>
    </citation>
    <scope>NUCLEOTIDE SEQUENCE [LARGE SCALE GENOMIC DNA]</scope>
    <source>
        <strain evidence="2 4">72</strain>
    </source>
</reference>
<keyword evidence="5" id="KW-1185">Reference proteome</keyword>
<keyword evidence="1" id="KW-1133">Transmembrane helix</keyword>
<protein>
    <recommendedName>
        <fullName evidence="6">DUF3325 domain-containing protein</fullName>
    </recommendedName>
</protein>
<dbReference type="Proteomes" id="UP000266691">
    <property type="component" value="Unassembled WGS sequence"/>
</dbReference>
<gene>
    <name evidence="2" type="ORF">D2V05_02825</name>
    <name evidence="3" type="ORF">FQ017_02815</name>
</gene>
<reference evidence="3 5" key="2">
    <citation type="submission" date="2019-07" db="EMBL/GenBank/DDBJ databases">
        <title>Draft genome of two Muricauda strains isolated from deep sea.</title>
        <authorList>
            <person name="Sun C."/>
        </authorList>
    </citation>
    <scope>NUCLEOTIDE SEQUENCE [LARGE SCALE GENOMIC DNA]</scope>
    <source>
        <strain evidence="3 5">72</strain>
    </source>
</reference>
<evidence type="ECO:0000313" key="4">
    <source>
        <dbReference type="Proteomes" id="UP000266691"/>
    </source>
</evidence>
<comment type="caution">
    <text evidence="2">The sequence shown here is derived from an EMBL/GenBank/DDBJ whole genome shotgun (WGS) entry which is preliminary data.</text>
</comment>
<evidence type="ECO:0000313" key="5">
    <source>
        <dbReference type="Proteomes" id="UP000321621"/>
    </source>
</evidence>
<proteinExistence type="predicted"/>
<dbReference type="EMBL" id="VNWK01000009">
    <property type="protein sequence ID" value="TXJ99798.1"/>
    <property type="molecule type" value="Genomic_DNA"/>
</dbReference>
<name>A0A3A1NL53_9FLAO</name>